<dbReference type="GO" id="GO:0106312">
    <property type="term" value="F:methylenetetrahydrofolate reductase (NADH) activity"/>
    <property type="evidence" value="ECO:0007669"/>
    <property type="project" value="UniProtKB-EC"/>
</dbReference>
<dbReference type="PANTHER" id="PTHR45754">
    <property type="entry name" value="METHYLENETETRAHYDROFOLATE REDUCTASE"/>
    <property type="match status" value="1"/>
</dbReference>
<dbReference type="InterPro" id="IPR003171">
    <property type="entry name" value="Mehydrof_redctse-like"/>
</dbReference>
<keyword evidence="6 9" id="KW-0560">Oxidoreductase</keyword>
<keyword evidence="10" id="KW-0489">Methyltransferase</keyword>
<dbReference type="STRING" id="1121400.SAMN02746065_10791"/>
<dbReference type="GO" id="GO:0071949">
    <property type="term" value="F:FAD binding"/>
    <property type="evidence" value="ECO:0007669"/>
    <property type="project" value="TreeGrafter"/>
</dbReference>
<dbReference type="GO" id="GO:0035999">
    <property type="term" value="P:tetrahydrofolate interconversion"/>
    <property type="evidence" value="ECO:0007669"/>
    <property type="project" value="UniProtKB-UniPathway"/>
</dbReference>
<evidence type="ECO:0000256" key="1">
    <source>
        <dbReference type="ARBA" id="ARBA00001974"/>
    </source>
</evidence>
<dbReference type="GO" id="GO:0005829">
    <property type="term" value="C:cytosol"/>
    <property type="evidence" value="ECO:0007669"/>
    <property type="project" value="TreeGrafter"/>
</dbReference>
<dbReference type="UniPathway" id="UPA00193"/>
<evidence type="ECO:0000256" key="9">
    <source>
        <dbReference type="RuleBase" id="RU003862"/>
    </source>
</evidence>
<keyword evidence="5 9" id="KW-0274">FAD</keyword>
<dbReference type="RefSeq" id="WP_084068313.1">
    <property type="nucleotide sequence ID" value="NZ_FWXY01000007.1"/>
</dbReference>
<keyword evidence="4 9" id="KW-0285">Flavoprotein</keyword>
<comment type="pathway">
    <text evidence="7">Amino-acid biosynthesis; L-methionine biosynthesis via de novo pathway.</text>
</comment>
<dbReference type="GO" id="GO:0032259">
    <property type="term" value="P:methylation"/>
    <property type="evidence" value="ECO:0007669"/>
    <property type="project" value="UniProtKB-KW"/>
</dbReference>
<dbReference type="EMBL" id="FWXY01000007">
    <property type="protein sequence ID" value="SMC69143.1"/>
    <property type="molecule type" value="Genomic_DNA"/>
</dbReference>
<organism evidence="10 11">
    <name type="scientific">Desulfocicer vacuolatum DSM 3385</name>
    <dbReference type="NCBI Taxonomy" id="1121400"/>
    <lineage>
        <taxon>Bacteria</taxon>
        <taxon>Pseudomonadati</taxon>
        <taxon>Thermodesulfobacteriota</taxon>
        <taxon>Desulfobacteria</taxon>
        <taxon>Desulfobacterales</taxon>
        <taxon>Desulfobacteraceae</taxon>
        <taxon>Desulfocicer</taxon>
    </lineage>
</organism>
<dbReference type="Pfam" id="PF02219">
    <property type="entry name" value="MTHFR"/>
    <property type="match status" value="1"/>
</dbReference>
<comment type="similarity">
    <text evidence="3 9">Belongs to the methylenetetrahydrofolate reductase family.</text>
</comment>
<keyword evidence="11" id="KW-1185">Reference proteome</keyword>
<gene>
    <name evidence="10" type="ORF">SAMN02746065_10791</name>
</gene>
<evidence type="ECO:0000256" key="5">
    <source>
        <dbReference type="ARBA" id="ARBA00022827"/>
    </source>
</evidence>
<sequence length="287" mass="31687">MNLTENLGKKFVITTELGPVKGVLADKSLEKAGEYLSLDGINIHDCPMGNLRINSVAMASLVQNKLGIEAVPHFTCRDRSLLGTQADLLGAHALGIRNILVTTGDPPKHGPYPSKPVYDYSTFELIRLIRKMNSGLDYNEKEFGGKTDFKIACTAMPTARNPERELERMKKKISAGADFFQSQVVYDSEKAVSFLREARKLGKPILTGVMPLKSVKMARFMNKNVEGIDVPEEVISRMENDGADGIEITCDFIKEIAEHTDGIHIMAMGDVKGTNRIIEFVNTLVGR</sequence>
<evidence type="ECO:0000256" key="7">
    <source>
        <dbReference type="ARBA" id="ARBA00034478"/>
    </source>
</evidence>
<dbReference type="SUPFAM" id="SSF51730">
    <property type="entry name" value="FAD-linked oxidoreductase"/>
    <property type="match status" value="1"/>
</dbReference>
<evidence type="ECO:0000256" key="4">
    <source>
        <dbReference type="ARBA" id="ARBA00022630"/>
    </source>
</evidence>
<name>A0A1W2B7Y7_9BACT</name>
<evidence type="ECO:0000256" key="6">
    <source>
        <dbReference type="ARBA" id="ARBA00023002"/>
    </source>
</evidence>
<comment type="pathway">
    <text evidence="2 9">One-carbon metabolism; tetrahydrofolate interconversion.</text>
</comment>
<evidence type="ECO:0000313" key="10">
    <source>
        <dbReference type="EMBL" id="SMC69143.1"/>
    </source>
</evidence>
<reference evidence="10 11" key="1">
    <citation type="submission" date="2017-04" db="EMBL/GenBank/DDBJ databases">
        <authorList>
            <person name="Afonso C.L."/>
            <person name="Miller P.J."/>
            <person name="Scott M.A."/>
            <person name="Spackman E."/>
            <person name="Goraichik I."/>
            <person name="Dimitrov K.M."/>
            <person name="Suarez D.L."/>
            <person name="Swayne D.E."/>
        </authorList>
    </citation>
    <scope>NUCLEOTIDE SEQUENCE [LARGE SCALE GENOMIC DNA]</scope>
    <source>
        <strain evidence="10 11">DSM 3385</strain>
    </source>
</reference>
<protein>
    <recommendedName>
        <fullName evidence="9">Methylenetetrahydrofolate reductase</fullName>
    </recommendedName>
</protein>
<dbReference type="GO" id="GO:0009086">
    <property type="term" value="P:methionine biosynthetic process"/>
    <property type="evidence" value="ECO:0007669"/>
    <property type="project" value="TreeGrafter"/>
</dbReference>
<dbReference type="InterPro" id="IPR029041">
    <property type="entry name" value="FAD-linked_oxidoreductase-like"/>
</dbReference>
<dbReference type="AlphaFoldDB" id="A0A1W2B7Y7"/>
<evidence type="ECO:0000256" key="2">
    <source>
        <dbReference type="ARBA" id="ARBA00004777"/>
    </source>
</evidence>
<accession>A0A1W2B7Y7</accession>
<dbReference type="Gene3D" id="3.20.20.220">
    <property type="match status" value="1"/>
</dbReference>
<evidence type="ECO:0000256" key="8">
    <source>
        <dbReference type="ARBA" id="ARBA00048628"/>
    </source>
</evidence>
<proteinExistence type="inferred from homology"/>
<comment type="cofactor">
    <cofactor evidence="1 9">
        <name>FAD</name>
        <dbReference type="ChEBI" id="CHEBI:57692"/>
    </cofactor>
</comment>
<evidence type="ECO:0000313" key="11">
    <source>
        <dbReference type="Proteomes" id="UP000192418"/>
    </source>
</evidence>
<comment type="catalytic activity">
    <reaction evidence="8">
        <text>(6S)-5-methyl-5,6,7,8-tetrahydrofolate + NAD(+) = (6R)-5,10-methylene-5,6,7,8-tetrahydrofolate + NADH + H(+)</text>
        <dbReference type="Rhea" id="RHEA:19821"/>
        <dbReference type="ChEBI" id="CHEBI:15378"/>
        <dbReference type="ChEBI" id="CHEBI:15636"/>
        <dbReference type="ChEBI" id="CHEBI:18608"/>
        <dbReference type="ChEBI" id="CHEBI:57540"/>
        <dbReference type="ChEBI" id="CHEBI:57945"/>
        <dbReference type="EC" id="1.5.1.54"/>
    </reaction>
    <physiologicalReaction direction="right-to-left" evidence="8">
        <dbReference type="Rhea" id="RHEA:19823"/>
    </physiologicalReaction>
</comment>
<dbReference type="CDD" id="cd00537">
    <property type="entry name" value="MTHFR"/>
    <property type="match status" value="1"/>
</dbReference>
<dbReference type="OrthoDB" id="5428919at2"/>
<keyword evidence="10" id="KW-0808">Transferase</keyword>
<dbReference type="PANTHER" id="PTHR45754:SF3">
    <property type="entry name" value="METHYLENETETRAHYDROFOLATE REDUCTASE (NADPH)"/>
    <property type="match status" value="1"/>
</dbReference>
<evidence type="ECO:0000256" key="3">
    <source>
        <dbReference type="ARBA" id="ARBA00006743"/>
    </source>
</evidence>
<dbReference type="Proteomes" id="UP000192418">
    <property type="component" value="Unassembled WGS sequence"/>
</dbReference>
<dbReference type="GO" id="GO:0008168">
    <property type="term" value="F:methyltransferase activity"/>
    <property type="evidence" value="ECO:0007669"/>
    <property type="project" value="UniProtKB-KW"/>
</dbReference>